<dbReference type="InterPro" id="IPR003947">
    <property type="entry name" value="K_chnl_volt-dep_KCNQ2"/>
</dbReference>
<dbReference type="Gene3D" id="1.20.120.350">
    <property type="entry name" value="Voltage-gated potassium channels. Chain C"/>
    <property type="match status" value="1"/>
</dbReference>
<accession>A0AAV7ILL8</accession>
<gene>
    <name evidence="7" type="ORF">KQX54_007432</name>
</gene>
<keyword evidence="2 6" id="KW-0812">Transmembrane</keyword>
<evidence type="ECO:0000256" key="4">
    <source>
        <dbReference type="ARBA" id="ARBA00023136"/>
    </source>
</evidence>
<organism evidence="7 8">
    <name type="scientific">Cotesia glomerata</name>
    <name type="common">Lepidopteran parasitic wasp</name>
    <name type="synonym">Apanteles glomeratus</name>
    <dbReference type="NCBI Taxonomy" id="32391"/>
    <lineage>
        <taxon>Eukaryota</taxon>
        <taxon>Metazoa</taxon>
        <taxon>Ecdysozoa</taxon>
        <taxon>Arthropoda</taxon>
        <taxon>Hexapoda</taxon>
        <taxon>Insecta</taxon>
        <taxon>Pterygota</taxon>
        <taxon>Neoptera</taxon>
        <taxon>Endopterygota</taxon>
        <taxon>Hymenoptera</taxon>
        <taxon>Apocrita</taxon>
        <taxon>Ichneumonoidea</taxon>
        <taxon>Braconidae</taxon>
        <taxon>Microgastrinae</taxon>
        <taxon>Cotesia</taxon>
    </lineage>
</organism>
<evidence type="ECO:0000256" key="1">
    <source>
        <dbReference type="ARBA" id="ARBA00004141"/>
    </source>
</evidence>
<dbReference type="SUPFAM" id="SSF81324">
    <property type="entry name" value="Voltage-gated potassium channels"/>
    <property type="match status" value="1"/>
</dbReference>
<name>A0AAV7ILL8_COTGL</name>
<evidence type="ECO:0000256" key="5">
    <source>
        <dbReference type="SAM" id="MobiDB-lite"/>
    </source>
</evidence>
<keyword evidence="3 6" id="KW-1133">Transmembrane helix</keyword>
<dbReference type="GO" id="GO:0008076">
    <property type="term" value="C:voltage-gated potassium channel complex"/>
    <property type="evidence" value="ECO:0007669"/>
    <property type="project" value="TreeGrafter"/>
</dbReference>
<keyword evidence="8" id="KW-1185">Reference proteome</keyword>
<evidence type="ECO:0000256" key="2">
    <source>
        <dbReference type="ARBA" id="ARBA00022692"/>
    </source>
</evidence>
<evidence type="ECO:0008006" key="9">
    <source>
        <dbReference type="Google" id="ProtNLM"/>
    </source>
</evidence>
<evidence type="ECO:0000313" key="8">
    <source>
        <dbReference type="Proteomes" id="UP000826195"/>
    </source>
</evidence>
<comment type="caution">
    <text evidence="7">The sequence shown here is derived from an EMBL/GenBank/DDBJ whole genome shotgun (WGS) entry which is preliminary data.</text>
</comment>
<proteinExistence type="predicted"/>
<dbReference type="InterPro" id="IPR027359">
    <property type="entry name" value="Volt_channel_dom_sf"/>
</dbReference>
<comment type="subcellular location">
    <subcellularLocation>
        <location evidence="1">Membrane</location>
        <topology evidence="1">Multi-pass membrane protein</topology>
    </subcellularLocation>
</comment>
<dbReference type="PANTHER" id="PTHR47735">
    <property type="entry name" value="POTASSIUM VOLTAGE-GATED CHANNEL SUBFAMILY KQT MEMBER 4"/>
    <property type="match status" value="1"/>
</dbReference>
<dbReference type="InterPro" id="IPR003937">
    <property type="entry name" value="K_chnl_volt-dep_KCNQ"/>
</dbReference>
<evidence type="ECO:0000256" key="6">
    <source>
        <dbReference type="SAM" id="Phobius"/>
    </source>
</evidence>
<reference evidence="7 8" key="1">
    <citation type="journal article" date="2021" name="J. Hered.">
        <title>A chromosome-level genome assembly of the parasitoid wasp, Cotesia glomerata (Hymenoptera: Braconidae).</title>
        <authorList>
            <person name="Pinto B.J."/>
            <person name="Weis J.J."/>
            <person name="Gamble T."/>
            <person name="Ode P.J."/>
            <person name="Paul R."/>
            <person name="Zaspel J.M."/>
        </authorList>
    </citation>
    <scope>NUCLEOTIDE SEQUENCE [LARGE SCALE GENOMIC DNA]</scope>
    <source>
        <strain evidence="7">CgM1</strain>
    </source>
</reference>
<dbReference type="PRINTS" id="PR01461">
    <property type="entry name" value="KCNQ2CHANNEL"/>
</dbReference>
<feature type="transmembrane region" description="Helical" evidence="6">
    <location>
        <begin position="106"/>
        <end position="125"/>
    </location>
</feature>
<protein>
    <recommendedName>
        <fullName evidence="9">Ion transport domain-containing protein</fullName>
    </recommendedName>
</protein>
<dbReference type="PANTHER" id="PTHR47735:SF9">
    <property type="entry name" value="POTASSIUM VOLTAGE-GATED CHANNEL SUBFAMILY KQT MEMBER 4-LIKE ISOFORM X1"/>
    <property type="match status" value="1"/>
</dbReference>
<dbReference type="AlphaFoldDB" id="A0AAV7ILL8"/>
<feature type="region of interest" description="Disordered" evidence="5">
    <location>
        <begin position="1"/>
        <end position="34"/>
    </location>
</feature>
<sequence length="175" mass="20428">MRNDGKNFDDETTTGRGTVEDRGSEGGGRGRLTAPRMSLLGRPINYRATRRDARYRRIQTNFYNFLERPRGVYAITYHMIVFFMVFMCLVLSVFSTIDEYEKDAGLLLYYMELVVLIWFSGEFCFRSKCIFGKPKFLRITIIEKDLEIKRSNTLATNSEARLWEFFTPSQAPHAL</sequence>
<dbReference type="EMBL" id="JAHXZJ010000002">
    <property type="protein sequence ID" value="KAH0563851.1"/>
    <property type="molecule type" value="Genomic_DNA"/>
</dbReference>
<evidence type="ECO:0000256" key="3">
    <source>
        <dbReference type="ARBA" id="ARBA00022989"/>
    </source>
</evidence>
<dbReference type="GO" id="GO:0005249">
    <property type="term" value="F:voltage-gated potassium channel activity"/>
    <property type="evidence" value="ECO:0007669"/>
    <property type="project" value="InterPro"/>
</dbReference>
<dbReference type="Proteomes" id="UP000826195">
    <property type="component" value="Unassembled WGS sequence"/>
</dbReference>
<keyword evidence="4 6" id="KW-0472">Membrane</keyword>
<feature type="transmembrane region" description="Helical" evidence="6">
    <location>
        <begin position="72"/>
        <end position="94"/>
    </location>
</feature>
<evidence type="ECO:0000313" key="7">
    <source>
        <dbReference type="EMBL" id="KAH0563851.1"/>
    </source>
</evidence>